<sequence>MLSCCRNSKTRIYANGTRD</sequence>
<accession>A0A2P2NH69</accession>
<name>A0A2P2NH69_RHIMU</name>
<reference evidence="1" key="1">
    <citation type="submission" date="2018-02" db="EMBL/GenBank/DDBJ databases">
        <title>Rhizophora mucronata_Transcriptome.</title>
        <authorList>
            <person name="Meera S.P."/>
            <person name="Sreeshan A."/>
            <person name="Augustine A."/>
        </authorList>
    </citation>
    <scope>NUCLEOTIDE SEQUENCE</scope>
    <source>
        <tissue evidence="1">Leaf</tissue>
    </source>
</reference>
<proteinExistence type="predicted"/>
<dbReference type="EMBL" id="GGEC01061320">
    <property type="protein sequence ID" value="MBX41804.1"/>
    <property type="molecule type" value="Transcribed_RNA"/>
</dbReference>
<evidence type="ECO:0000313" key="1">
    <source>
        <dbReference type="EMBL" id="MBX41804.1"/>
    </source>
</evidence>
<dbReference type="AlphaFoldDB" id="A0A2P2NH69"/>
<protein>
    <submittedName>
        <fullName evidence="1">Uncharacterized protein</fullName>
    </submittedName>
</protein>
<organism evidence="1">
    <name type="scientific">Rhizophora mucronata</name>
    <name type="common">Asiatic mangrove</name>
    <dbReference type="NCBI Taxonomy" id="61149"/>
    <lineage>
        <taxon>Eukaryota</taxon>
        <taxon>Viridiplantae</taxon>
        <taxon>Streptophyta</taxon>
        <taxon>Embryophyta</taxon>
        <taxon>Tracheophyta</taxon>
        <taxon>Spermatophyta</taxon>
        <taxon>Magnoliopsida</taxon>
        <taxon>eudicotyledons</taxon>
        <taxon>Gunneridae</taxon>
        <taxon>Pentapetalae</taxon>
        <taxon>rosids</taxon>
        <taxon>fabids</taxon>
        <taxon>Malpighiales</taxon>
        <taxon>Rhizophoraceae</taxon>
        <taxon>Rhizophora</taxon>
    </lineage>
</organism>